<evidence type="ECO:0000256" key="3">
    <source>
        <dbReference type="ARBA" id="ARBA00022723"/>
    </source>
</evidence>
<feature type="site" description="Interaction with DNA" evidence="10">
    <location>
        <position position="140"/>
    </location>
</feature>
<dbReference type="Gene3D" id="1.10.460.10">
    <property type="entry name" value="Topoisomerase I, domain 2"/>
    <property type="match status" value="1"/>
</dbReference>
<dbReference type="EC" id="5.6.2.1" evidence="10"/>
<comment type="caution">
    <text evidence="10">Lacks conserved residue(s) required for the propagation of feature annotation.</text>
</comment>
<evidence type="ECO:0000256" key="6">
    <source>
        <dbReference type="ARBA" id="ARBA00022842"/>
    </source>
</evidence>
<dbReference type="InterPro" id="IPR006171">
    <property type="entry name" value="TOPRIM_dom"/>
</dbReference>
<dbReference type="PROSITE" id="PS00396">
    <property type="entry name" value="TOPO_IA_1"/>
    <property type="match status" value="1"/>
</dbReference>
<feature type="region of interest" description="Interaction with DNA" evidence="10">
    <location>
        <begin position="164"/>
        <end position="169"/>
    </location>
</feature>
<evidence type="ECO:0000256" key="5">
    <source>
        <dbReference type="ARBA" id="ARBA00022833"/>
    </source>
</evidence>
<dbReference type="Gene3D" id="3.30.65.10">
    <property type="entry name" value="Bacterial Topoisomerase I, domain 1"/>
    <property type="match status" value="1"/>
</dbReference>
<dbReference type="AlphaFoldDB" id="A0A2T4HR78"/>
<dbReference type="InterPro" id="IPR003601">
    <property type="entry name" value="Topo_IA_2"/>
</dbReference>
<feature type="active site" description="O-(5'-phospho-DNA)-tyrosine intermediate" evidence="10">
    <location>
        <position position="293"/>
    </location>
</feature>
<keyword evidence="7 10" id="KW-0799">Topoisomerase</keyword>
<dbReference type="InterPro" id="IPR023406">
    <property type="entry name" value="Topo_IA_AS"/>
</dbReference>
<feature type="site" description="Interaction with DNA" evidence="10">
    <location>
        <position position="141"/>
    </location>
</feature>
<feature type="site" description="Interaction with DNA" evidence="10">
    <location>
        <position position="295"/>
    </location>
</feature>
<dbReference type="GO" id="GO:0008270">
    <property type="term" value="F:zinc ion binding"/>
    <property type="evidence" value="ECO:0007669"/>
    <property type="project" value="UniProtKB-KW"/>
</dbReference>
<gene>
    <name evidence="10 14" type="primary">topA</name>
    <name evidence="14" type="ORF">CV103_15485</name>
</gene>
<dbReference type="Gene3D" id="3.40.50.140">
    <property type="match status" value="1"/>
</dbReference>
<evidence type="ECO:0000256" key="10">
    <source>
        <dbReference type="HAMAP-Rule" id="MF_00952"/>
    </source>
</evidence>
<feature type="region of interest" description="Disordered" evidence="11">
    <location>
        <begin position="816"/>
        <end position="856"/>
    </location>
</feature>
<feature type="site" description="Interaction with DNA" evidence="10">
    <location>
        <position position="483"/>
    </location>
</feature>
<dbReference type="InterPro" id="IPR034149">
    <property type="entry name" value="TOPRIM_TopoI"/>
</dbReference>
<dbReference type="Proteomes" id="UP000241206">
    <property type="component" value="Unassembled WGS sequence"/>
</dbReference>
<dbReference type="Pfam" id="PF13368">
    <property type="entry name" value="Toprim_C_rpt"/>
    <property type="match status" value="3"/>
</dbReference>
<dbReference type="GO" id="GO:0003917">
    <property type="term" value="F:DNA topoisomerase type I (single strand cut, ATP-independent) activity"/>
    <property type="evidence" value="ECO:0007669"/>
    <property type="project" value="UniProtKB-UniRule"/>
</dbReference>
<dbReference type="CDD" id="cd00186">
    <property type="entry name" value="TOP1Ac"/>
    <property type="match status" value="1"/>
</dbReference>
<proteinExistence type="inferred from homology"/>
<keyword evidence="6" id="KW-0460">Magnesium</keyword>
<feature type="compositionally biased region" description="Basic residues" evidence="11">
    <location>
        <begin position="821"/>
        <end position="833"/>
    </location>
</feature>
<evidence type="ECO:0000256" key="7">
    <source>
        <dbReference type="ARBA" id="ARBA00023029"/>
    </source>
</evidence>
<dbReference type="SUPFAM" id="SSF57783">
    <property type="entry name" value="Zinc beta-ribbon"/>
    <property type="match status" value="1"/>
</dbReference>
<evidence type="ECO:0000256" key="2">
    <source>
        <dbReference type="ARBA" id="ARBA00009446"/>
    </source>
</evidence>
<dbReference type="InterPro" id="IPR013497">
    <property type="entry name" value="Topo_IA_cen"/>
</dbReference>
<dbReference type="PROSITE" id="PS52039">
    <property type="entry name" value="TOPO_IA_2"/>
    <property type="match status" value="1"/>
</dbReference>
<organism evidence="14 15">
    <name type="scientific">Edaphosphingomonas fennica</name>
    <dbReference type="NCBI Taxonomy" id="114404"/>
    <lineage>
        <taxon>Bacteria</taxon>
        <taxon>Pseudomonadati</taxon>
        <taxon>Pseudomonadota</taxon>
        <taxon>Alphaproteobacteria</taxon>
        <taxon>Sphingomonadales</taxon>
        <taxon>Rhizorhabdaceae</taxon>
        <taxon>Edaphosphingomonas</taxon>
    </lineage>
</organism>
<feature type="region of interest" description="Disordered" evidence="11">
    <location>
        <begin position="414"/>
        <end position="435"/>
    </location>
</feature>
<keyword evidence="4" id="KW-0863">Zinc-finger</keyword>
<evidence type="ECO:0000256" key="4">
    <source>
        <dbReference type="ARBA" id="ARBA00022771"/>
    </source>
</evidence>
<comment type="subunit">
    <text evidence="10">Monomer.</text>
</comment>
<keyword evidence="9 10" id="KW-0413">Isomerase</keyword>
<feature type="site" description="Interaction with DNA" evidence="10">
    <location>
        <position position="156"/>
    </location>
</feature>
<evidence type="ECO:0000256" key="8">
    <source>
        <dbReference type="ARBA" id="ARBA00023125"/>
    </source>
</evidence>
<dbReference type="Pfam" id="PF01396">
    <property type="entry name" value="Zn_ribbon_Top1"/>
    <property type="match status" value="1"/>
</dbReference>
<dbReference type="InterPro" id="IPR013498">
    <property type="entry name" value="Topo_IA_Znf"/>
</dbReference>
<dbReference type="InterPro" id="IPR005733">
    <property type="entry name" value="TopoI_bac-type"/>
</dbReference>
<accession>A0A2T4HR78</accession>
<dbReference type="InterPro" id="IPR013825">
    <property type="entry name" value="Topo_IA_cen_sub2"/>
</dbReference>
<protein>
    <recommendedName>
        <fullName evidence="10">DNA topoisomerase 1</fullName>
        <ecNumber evidence="10">5.6.2.1</ecNumber>
    </recommendedName>
    <alternativeName>
        <fullName evidence="10">DNA topoisomerase I</fullName>
    </alternativeName>
</protein>
<reference evidence="14 15" key="1">
    <citation type="submission" date="2017-11" db="EMBL/GenBank/DDBJ databases">
        <title>Sphingomonas oleivorans sp. nov., isolated from oil-contaminated soil.</title>
        <authorList>
            <person name="Wang L."/>
            <person name="Chen L."/>
        </authorList>
    </citation>
    <scope>NUCLEOTIDE SEQUENCE [LARGE SCALE GENOMIC DNA]</scope>
    <source>
        <strain evidence="14 15">K101</strain>
    </source>
</reference>
<feature type="compositionally biased region" description="Basic residues" evidence="11">
    <location>
        <begin position="842"/>
        <end position="856"/>
    </location>
</feature>
<dbReference type="GO" id="GO:0005694">
    <property type="term" value="C:chromosome"/>
    <property type="evidence" value="ECO:0007669"/>
    <property type="project" value="InterPro"/>
</dbReference>
<keyword evidence="5" id="KW-0862">Zinc</keyword>
<dbReference type="PANTHER" id="PTHR42785:SF1">
    <property type="entry name" value="DNA TOPOISOMERASE"/>
    <property type="match status" value="1"/>
</dbReference>
<dbReference type="InterPro" id="IPR013824">
    <property type="entry name" value="Topo_IA_cen_sub1"/>
</dbReference>
<dbReference type="EMBL" id="PHHF01000065">
    <property type="protein sequence ID" value="PTD18310.1"/>
    <property type="molecule type" value="Genomic_DNA"/>
</dbReference>
<dbReference type="Pfam" id="PF01131">
    <property type="entry name" value="Topoisom_bac"/>
    <property type="match status" value="1"/>
</dbReference>
<dbReference type="PANTHER" id="PTHR42785">
    <property type="entry name" value="DNA TOPOISOMERASE, TYPE IA, CORE"/>
    <property type="match status" value="1"/>
</dbReference>
<comment type="caution">
    <text evidence="14">The sequence shown here is derived from an EMBL/GenBank/DDBJ whole genome shotgun (WGS) entry which is preliminary data.</text>
</comment>
<evidence type="ECO:0000313" key="14">
    <source>
        <dbReference type="EMBL" id="PTD18310.1"/>
    </source>
</evidence>
<dbReference type="RefSeq" id="WP_107395455.1">
    <property type="nucleotide sequence ID" value="NZ_PHHF01000065.1"/>
</dbReference>
<dbReference type="HAMAP" id="MF_00952">
    <property type="entry name" value="Topoisom_1_prok"/>
    <property type="match status" value="1"/>
</dbReference>
<dbReference type="CDD" id="cd03363">
    <property type="entry name" value="TOPRIM_TopoIA_TopoI"/>
    <property type="match status" value="1"/>
</dbReference>
<comment type="catalytic activity">
    <reaction evidence="1 10">
        <text>ATP-independent breakage of single-stranded DNA, followed by passage and rejoining.</text>
        <dbReference type="EC" id="5.6.2.1"/>
    </reaction>
</comment>
<dbReference type="Pfam" id="PF01751">
    <property type="entry name" value="Toprim"/>
    <property type="match status" value="1"/>
</dbReference>
<comment type="function">
    <text evidence="10">Releases the supercoiling and torsional tension of DNA, which is introduced during the DNA replication and transcription, by transiently cleaving and rejoining one strand of the DNA duplex. Introduces a single-strand break via transesterification at a target site in duplex DNA. The scissile phosphodiester is attacked by the catalytic tyrosine of the enzyme, resulting in the formation of a DNA-(5'-phosphotyrosyl)-enzyme intermediate and the expulsion of a 3'-OH DNA strand. The free DNA strand then undergoes passage around the unbroken strand, thus removing DNA supercoils. Finally, in the religation step, the DNA 3'-OH attacks the covalent intermediate to expel the active-site tyrosine and restore the DNA phosphodiester backbone.</text>
</comment>
<dbReference type="SUPFAM" id="SSF56712">
    <property type="entry name" value="Prokaryotic type I DNA topoisomerase"/>
    <property type="match status" value="1"/>
</dbReference>
<dbReference type="GO" id="GO:0003677">
    <property type="term" value="F:DNA binding"/>
    <property type="evidence" value="ECO:0007669"/>
    <property type="project" value="UniProtKB-KW"/>
</dbReference>
<dbReference type="PROSITE" id="PS50880">
    <property type="entry name" value="TOPRIM"/>
    <property type="match status" value="1"/>
</dbReference>
<name>A0A2T4HR78_9SPHN</name>
<dbReference type="InterPro" id="IPR013826">
    <property type="entry name" value="Topo_IA_cen_sub3"/>
</dbReference>
<evidence type="ECO:0000256" key="9">
    <source>
        <dbReference type="ARBA" id="ARBA00023235"/>
    </source>
</evidence>
<dbReference type="InterPro" id="IPR003602">
    <property type="entry name" value="Topo_IA_DNA-bd_dom"/>
</dbReference>
<dbReference type="Gene3D" id="1.10.290.10">
    <property type="entry name" value="Topoisomerase I, domain 4"/>
    <property type="match status" value="1"/>
</dbReference>
<feature type="domain" description="Topo IA-type catalytic" evidence="13">
    <location>
        <begin position="130"/>
        <end position="552"/>
    </location>
</feature>
<dbReference type="SMART" id="SM00437">
    <property type="entry name" value="TOP1Ac"/>
    <property type="match status" value="1"/>
</dbReference>
<keyword evidence="15" id="KW-1185">Reference proteome</keyword>
<feature type="compositionally biased region" description="Basic and acidic residues" evidence="11">
    <location>
        <begin position="422"/>
        <end position="435"/>
    </location>
</feature>
<feature type="region of interest" description="Disordered" evidence="11">
    <location>
        <begin position="624"/>
        <end position="645"/>
    </location>
</feature>
<sequence>MKLVVVESPAKAKTIEKYLGPGHRVLASYGHVRDLPAKDGSVDPDNGFAMEWEAYADKTRQLKAIADEAKDADTLILATDPDREGEAISWHVQEVLRKRRALPQDVRRVTFNAITKPAVLDAMAHPRALDEDLIDAYRARRALDYLVGFTLSPVLWRKLPGAKSAGRVQSVALRLVVDREREIEAFKPQEYWSVTADMEQDGVPFVTRLVRWKGEKIDRLTIGNQGDAEAAKKDVEAGRFAVASVETKPLTRNPPPPFTTSTLQQEAARKLGFSASHTMRVAQNLYEDGAITYMRTDGVQMDGGAISAARGAIADRYDASYVPDKPRQYQAKAKNAQEAHEAIRPTDFSKDRVGTGDHARLYDLIFKRALASQMASARLERTTVELVDGSGSHGLRATGQVVLFPGYLALYEEGRDDEGDEDSKRLPRMKEGDAPAKKAVQAEQHFTQPPPRYSEASLVKKMEELGIGRPSTYASILQTLKDREYVTLEKNRFIPQESGRLVTSFLERFFDRYVSYDYTAGLEESLDDISGGRAEWQKVLEAFWRDFKPKTVEVMEQKPSEVTAALDEFLGPYLFPDKGDGSDPRLCPACHEGRLSLRGGRFGAFIACSNYPECKYTRRFAQKGGADEGEDSGPVTLGTDPATGLEVTKRSGRFGPYVQLGDGKDAKRGSIPKDIPAEDFGLDWALKLLSLPREIGLHPETGKPITASIGRYGPYLAHDGKYGRLSSTAEVFETGMNAAVVKLAEAAAGGGRSRGASREPLKVFGANPETGAEVKLMEGRFGPYVTDGTTNATLPKSADPATLTLEGALALLAERAAKGPAKGKKKAAPKKAAAKTAAPKKAAAKKAPAKKKVEKA</sequence>
<dbReference type="Gene3D" id="2.70.20.10">
    <property type="entry name" value="Topoisomerase I, domain 3"/>
    <property type="match status" value="1"/>
</dbReference>
<feature type="domain" description="Toprim" evidence="12">
    <location>
        <begin position="1"/>
        <end position="114"/>
    </location>
</feature>
<evidence type="ECO:0000256" key="11">
    <source>
        <dbReference type="SAM" id="MobiDB-lite"/>
    </source>
</evidence>
<evidence type="ECO:0000259" key="13">
    <source>
        <dbReference type="PROSITE" id="PS52039"/>
    </source>
</evidence>
<keyword evidence="8 10" id="KW-0238">DNA-binding</keyword>
<dbReference type="InterPro" id="IPR028612">
    <property type="entry name" value="Topoisom_1_IA"/>
</dbReference>
<dbReference type="SMART" id="SM00436">
    <property type="entry name" value="TOP1Bc"/>
    <property type="match status" value="1"/>
</dbReference>
<keyword evidence="3" id="KW-0479">Metal-binding</keyword>
<dbReference type="GO" id="GO:0006265">
    <property type="term" value="P:DNA topological change"/>
    <property type="evidence" value="ECO:0007669"/>
    <property type="project" value="UniProtKB-UniRule"/>
</dbReference>
<feature type="site" description="Interaction with DNA" evidence="10">
    <location>
        <position position="31"/>
    </location>
</feature>
<dbReference type="InterPro" id="IPR000380">
    <property type="entry name" value="Topo_IA"/>
</dbReference>
<dbReference type="SMART" id="SM00493">
    <property type="entry name" value="TOPRIM"/>
    <property type="match status" value="1"/>
</dbReference>
<dbReference type="InterPro" id="IPR025589">
    <property type="entry name" value="Toprim_C_rpt"/>
</dbReference>
<dbReference type="NCBIfam" id="TIGR01051">
    <property type="entry name" value="topA_bact"/>
    <property type="match status" value="1"/>
</dbReference>
<dbReference type="InterPro" id="IPR023405">
    <property type="entry name" value="Topo_IA_core_domain"/>
</dbReference>
<dbReference type="PRINTS" id="PR00417">
    <property type="entry name" value="PRTPISMRASEI"/>
</dbReference>
<comment type="similarity">
    <text evidence="2 10">Belongs to the type IA topoisomerase family.</text>
</comment>
<evidence type="ECO:0000259" key="12">
    <source>
        <dbReference type="PROSITE" id="PS50880"/>
    </source>
</evidence>
<evidence type="ECO:0000256" key="1">
    <source>
        <dbReference type="ARBA" id="ARBA00000213"/>
    </source>
</evidence>
<feature type="site" description="Interaction with DNA" evidence="10">
    <location>
        <position position="144"/>
    </location>
</feature>
<evidence type="ECO:0000313" key="15">
    <source>
        <dbReference type="Proteomes" id="UP000241206"/>
    </source>
</evidence>